<evidence type="ECO:0000313" key="7">
    <source>
        <dbReference type="EMBL" id="MCY1595003.1"/>
    </source>
</evidence>
<comment type="similarity">
    <text evidence="5">Belongs to the pyruvate, phosphate/water dikinase regulatory protein family. PDRP subfamily.</text>
</comment>
<dbReference type="RefSeq" id="WP_049405278.1">
    <property type="nucleotide sequence ID" value="NZ_CP066062.1"/>
</dbReference>
<feature type="binding site" evidence="5">
    <location>
        <begin position="151"/>
        <end position="158"/>
    </location>
    <ligand>
        <name>ADP</name>
        <dbReference type="ChEBI" id="CHEBI:456216"/>
    </ligand>
</feature>
<comment type="catalytic activity">
    <reaction evidence="5">
        <text>N(tele)-phospho-L-histidyl/L-threonyl-[pyruvate, phosphate dikinase] + ADP = N(tele)-phospho-L-histidyl/O-phospho-L-threonyl-[pyruvate, phosphate dikinase] + AMP + H(+)</text>
        <dbReference type="Rhea" id="RHEA:43692"/>
        <dbReference type="Rhea" id="RHEA-COMP:10650"/>
        <dbReference type="Rhea" id="RHEA-COMP:10651"/>
        <dbReference type="ChEBI" id="CHEBI:15378"/>
        <dbReference type="ChEBI" id="CHEBI:30013"/>
        <dbReference type="ChEBI" id="CHEBI:61977"/>
        <dbReference type="ChEBI" id="CHEBI:83586"/>
        <dbReference type="ChEBI" id="CHEBI:456215"/>
        <dbReference type="ChEBI" id="CHEBI:456216"/>
        <dbReference type="EC" id="2.7.11.32"/>
    </reaction>
</comment>
<dbReference type="NCBIfam" id="NF003742">
    <property type="entry name" value="PRK05339.1"/>
    <property type="match status" value="1"/>
</dbReference>
<evidence type="ECO:0000256" key="3">
    <source>
        <dbReference type="ARBA" id="ARBA00022741"/>
    </source>
</evidence>
<keyword evidence="3 5" id="KW-0547">Nucleotide-binding</keyword>
<dbReference type="EMBL" id="JANSKX010000020">
    <property type="protein sequence ID" value="MCY1595003.1"/>
    <property type="molecule type" value="Genomic_DNA"/>
</dbReference>
<sequence length="278" mass="31590">MKKVNIIVASDSVGETADLVARAGLSQFTPDQCDQETARYPYVESFENVDEVVQVAEDTNSIVVYTLVKPEIRAYMESKLQESTVKSVDIMGPLMNILRDEIEEEPYYEPGLVHRLDEAYFNKIEAIEFAVKYDDGKDPKGISKADIILLGISRTSKTPLSQYLAHKSYKVLNIPVVPEVTPPDNLFEVDPKKIIALKISEQKLNKIRKERLKQLGLGDKARYATEQRIQEELEYFHELVDRIGCTVIDVSDKAIEETANDIMNIIDQNDFNELKKDS</sequence>
<dbReference type="GO" id="GO:0016776">
    <property type="term" value="F:phosphotransferase activity, phosphate group as acceptor"/>
    <property type="evidence" value="ECO:0007669"/>
    <property type="project" value="UniProtKB-UniRule"/>
</dbReference>
<dbReference type="EMBL" id="JANSLD010000013">
    <property type="protein sequence ID" value="MCY1582558.1"/>
    <property type="molecule type" value="Genomic_DNA"/>
</dbReference>
<dbReference type="Proteomes" id="UP001081438">
    <property type="component" value="Unassembled WGS sequence"/>
</dbReference>
<dbReference type="EMBL" id="PNGG01000002">
    <property type="protein sequence ID" value="PMC19721.1"/>
    <property type="molecule type" value="Genomic_DNA"/>
</dbReference>
<name>A0A2K4DRE0_9STAP</name>
<dbReference type="GO" id="GO:0004674">
    <property type="term" value="F:protein serine/threonine kinase activity"/>
    <property type="evidence" value="ECO:0007669"/>
    <property type="project" value="UniProtKB-UniRule"/>
</dbReference>
<dbReference type="Pfam" id="PF03618">
    <property type="entry name" value="Kinase-PPPase"/>
    <property type="match status" value="1"/>
</dbReference>
<dbReference type="HAMAP" id="MF_00921">
    <property type="entry name" value="PDRP"/>
    <property type="match status" value="1"/>
</dbReference>
<reference evidence="6" key="2">
    <citation type="journal article" date="2022" name="Int. J. Mol. Sci.">
        <title>Phenotypic and Genotypic Virulence Characterisation of Staphylococcus pettenkoferi Strains Isolated from Human Bloodstream and Diabetic Foot Infections.</title>
        <authorList>
            <person name="Magnan C."/>
            <person name="Ahmad-Mansour N."/>
            <person name="Pouget C."/>
            <person name="Morsli M."/>
            <person name="Huc-Brandt S."/>
            <person name="Pantel A."/>
            <person name="Dunyach-Remy C."/>
            <person name="Sotto A."/>
            <person name="Molle V."/>
            <person name="Lavigne J.-P."/>
        </authorList>
    </citation>
    <scope>NUCLEOTIDE SEQUENCE</scope>
    <source>
        <strain evidence="6">NSP012P</strain>
    </source>
</reference>
<dbReference type="InterPro" id="IPR026565">
    <property type="entry name" value="PPDK_reg"/>
</dbReference>
<keyword evidence="4 5" id="KW-0418">Kinase</keyword>
<comment type="function">
    <text evidence="5">Bifunctional serine/threonine kinase and phosphorylase involved in the regulation of the pyruvate, phosphate dikinase (PPDK) by catalyzing its phosphorylation/dephosphorylation.</text>
</comment>
<dbReference type="Proteomes" id="UP000235748">
    <property type="component" value="Unassembled WGS sequence"/>
</dbReference>
<dbReference type="STRING" id="170573.GCA_001076995_00937"/>
<keyword evidence="10" id="KW-1185">Reference proteome</keyword>
<keyword evidence="2 5" id="KW-0808">Transferase</keyword>
<evidence type="ECO:0000313" key="9">
    <source>
        <dbReference type="Proteomes" id="UP000235748"/>
    </source>
</evidence>
<accession>A0A2K4DRE0</accession>
<dbReference type="AlphaFoldDB" id="A0A2K4DRE0"/>
<reference evidence="7" key="3">
    <citation type="journal article" date="2022" name="Int. J. Mol. Sci.">
        <title>Phenotypic and genotypic virulence characterisation of Staphylococcus pettenkoferi strains isolated from human bloodstream and diabetic foot infections.</title>
        <authorList>
            <person name="Magnan C."/>
        </authorList>
    </citation>
    <scope>NUCLEOTIDE SEQUENCE</scope>
    <source>
        <strain evidence="7">NSP020P</strain>
    </source>
</reference>
<evidence type="ECO:0000256" key="1">
    <source>
        <dbReference type="ARBA" id="ARBA00022527"/>
    </source>
</evidence>
<evidence type="ECO:0000256" key="5">
    <source>
        <dbReference type="HAMAP-Rule" id="MF_00921"/>
    </source>
</evidence>
<comment type="catalytic activity">
    <reaction evidence="5">
        <text>N(tele)-phospho-L-histidyl/O-phospho-L-threonyl-[pyruvate, phosphate dikinase] + phosphate + H(+) = N(tele)-phospho-L-histidyl/L-threonyl-[pyruvate, phosphate dikinase] + diphosphate</text>
        <dbReference type="Rhea" id="RHEA:43696"/>
        <dbReference type="Rhea" id="RHEA-COMP:10650"/>
        <dbReference type="Rhea" id="RHEA-COMP:10651"/>
        <dbReference type="ChEBI" id="CHEBI:15378"/>
        <dbReference type="ChEBI" id="CHEBI:30013"/>
        <dbReference type="ChEBI" id="CHEBI:33019"/>
        <dbReference type="ChEBI" id="CHEBI:43474"/>
        <dbReference type="ChEBI" id="CHEBI:61977"/>
        <dbReference type="ChEBI" id="CHEBI:83586"/>
        <dbReference type="EC" id="2.7.4.27"/>
    </reaction>
</comment>
<dbReference type="EC" id="2.7.11.32" evidence="5"/>
<dbReference type="PANTHER" id="PTHR31756">
    <property type="entry name" value="PYRUVATE, PHOSPHATE DIKINASE REGULATORY PROTEIN 1, CHLOROPLASTIC"/>
    <property type="match status" value="1"/>
</dbReference>
<reference evidence="8 9" key="1">
    <citation type="submission" date="2017-09" db="EMBL/GenBank/DDBJ databases">
        <title>Bacterial strain isolated from the female urinary microbiota.</title>
        <authorList>
            <person name="Thomas-White K."/>
            <person name="Kumar N."/>
            <person name="Forster S."/>
            <person name="Putonti C."/>
            <person name="Lawley T."/>
            <person name="Wolfe A.J."/>
        </authorList>
    </citation>
    <scope>NUCLEOTIDE SEQUENCE [LARGE SCALE GENOMIC DNA]</scope>
    <source>
        <strain evidence="8 9">UMB0834</strain>
    </source>
</reference>
<proteinExistence type="inferred from homology"/>
<dbReference type="GO" id="GO:0005524">
    <property type="term" value="F:ATP binding"/>
    <property type="evidence" value="ECO:0007669"/>
    <property type="project" value="InterPro"/>
</dbReference>
<evidence type="ECO:0000256" key="2">
    <source>
        <dbReference type="ARBA" id="ARBA00022679"/>
    </source>
</evidence>
<organism evidence="8 9">
    <name type="scientific">Staphylococcus pettenkoferi</name>
    <dbReference type="NCBI Taxonomy" id="170573"/>
    <lineage>
        <taxon>Bacteria</taxon>
        <taxon>Bacillati</taxon>
        <taxon>Bacillota</taxon>
        <taxon>Bacilli</taxon>
        <taxon>Bacillales</taxon>
        <taxon>Staphylococcaceae</taxon>
        <taxon>Staphylococcus</taxon>
    </lineage>
</organism>
<dbReference type="GO" id="GO:0043531">
    <property type="term" value="F:ADP binding"/>
    <property type="evidence" value="ECO:0007669"/>
    <property type="project" value="UniProtKB-UniRule"/>
</dbReference>
<dbReference type="Proteomes" id="UP001072952">
    <property type="component" value="Unassembled WGS sequence"/>
</dbReference>
<protein>
    <recommendedName>
        <fullName evidence="5">Putative pyruvate, phosphate dikinase regulatory protein</fullName>
        <shortName evidence="5">PPDK regulatory protein</shortName>
        <ecNumber evidence="5">2.7.11.32</ecNumber>
        <ecNumber evidence="5">2.7.4.27</ecNumber>
    </recommendedName>
</protein>
<evidence type="ECO:0000313" key="6">
    <source>
        <dbReference type="EMBL" id="MCY1582558.1"/>
    </source>
</evidence>
<evidence type="ECO:0000313" key="10">
    <source>
        <dbReference type="Proteomes" id="UP001072952"/>
    </source>
</evidence>
<evidence type="ECO:0000256" key="4">
    <source>
        <dbReference type="ARBA" id="ARBA00022777"/>
    </source>
</evidence>
<comment type="caution">
    <text evidence="8">The sequence shown here is derived from an EMBL/GenBank/DDBJ whole genome shotgun (WGS) entry which is preliminary data.</text>
</comment>
<dbReference type="InterPro" id="IPR005177">
    <property type="entry name" value="Kinase-pyrophosphorylase"/>
</dbReference>
<evidence type="ECO:0000313" key="8">
    <source>
        <dbReference type="EMBL" id="PMC19721.1"/>
    </source>
</evidence>
<dbReference type="EC" id="2.7.4.27" evidence="5"/>
<dbReference type="PANTHER" id="PTHR31756:SF3">
    <property type="entry name" value="PYRUVATE, PHOSPHATE DIKINASE REGULATORY PROTEIN 1, CHLOROPLASTIC"/>
    <property type="match status" value="1"/>
</dbReference>
<keyword evidence="1 5" id="KW-0723">Serine/threonine-protein kinase</keyword>
<gene>
    <name evidence="8" type="ORF">CJ235_04970</name>
    <name evidence="7" type="ORF">NW112_07105</name>
    <name evidence="6" type="ORF">NW133_03220</name>
</gene>
<reference evidence="6" key="4">
    <citation type="submission" date="2022-08" db="EMBL/GenBank/DDBJ databases">
        <authorList>
            <person name="Magnan C."/>
        </authorList>
    </citation>
    <scope>NUCLEOTIDE SEQUENCE</scope>
    <source>
        <strain evidence="6">NSP012P</strain>
    </source>
</reference>